<comment type="caution">
    <text evidence="1">The sequence shown here is derived from an EMBL/GenBank/DDBJ whole genome shotgun (WGS) entry which is preliminary data.</text>
</comment>
<gene>
    <name evidence="1" type="ORF">ENX07_07540</name>
</gene>
<protein>
    <submittedName>
        <fullName evidence="1">Uncharacterized protein</fullName>
    </submittedName>
</protein>
<accession>A0A7C3Z2Q5</accession>
<reference evidence="1" key="1">
    <citation type="journal article" date="2020" name="mSystems">
        <title>Genome- and Community-Level Interaction Insights into Carbon Utilization and Element Cycling Functions of Hydrothermarchaeota in Hydrothermal Sediment.</title>
        <authorList>
            <person name="Zhou Z."/>
            <person name="Liu Y."/>
            <person name="Xu W."/>
            <person name="Pan J."/>
            <person name="Luo Z.H."/>
            <person name="Li M."/>
        </authorList>
    </citation>
    <scope>NUCLEOTIDE SEQUENCE [LARGE SCALE GENOMIC DNA]</scope>
    <source>
        <strain evidence="1">SpSt-906</strain>
    </source>
</reference>
<name>A0A7C3Z2Q5_UNCW3</name>
<dbReference type="EMBL" id="DTMQ01000044">
    <property type="protein sequence ID" value="HGE99900.1"/>
    <property type="molecule type" value="Genomic_DNA"/>
</dbReference>
<evidence type="ECO:0000313" key="1">
    <source>
        <dbReference type="EMBL" id="HGE99900.1"/>
    </source>
</evidence>
<sequence length="360" mass="41084">MALFTFLRGGVLISFLFSLLFSSVLDTIKSYQGFAYQYSFVSPFLKREGKGSGYCNLLTKREERVVISWSKEGKVKSYFKGGGDWEYVKRKGWERRPRSEDSDIIRVLEILLLEKPEFGETIFKPNLCFLGDYKDCSKGRIRYQKGRVSEIICWDSVSGTRFDLRLERINRLKEISLPFSPAQRLVLSFRQEGWKPLLSGAWGKKGRGVKEIIERRLSSLGINCRWKRKGKMMVLEVDERLEEDVLNLVFAAGIGGVYLGDSLVFPGESLSVSLSPRGILFELPRGVSLLREEGLALKIDGTRSGTKVHNLSFPLTVDIRGDDGKIKVLRLELIGKKKEILFSVLKEKLPYPVEYEVKND</sequence>
<organism evidence="1">
    <name type="scientific">candidate division WOR-3 bacterium</name>
    <dbReference type="NCBI Taxonomy" id="2052148"/>
    <lineage>
        <taxon>Bacteria</taxon>
        <taxon>Bacteria division WOR-3</taxon>
    </lineage>
</organism>
<proteinExistence type="predicted"/>
<dbReference type="AlphaFoldDB" id="A0A7C3Z2Q5"/>